<dbReference type="Proteomes" id="UP000602284">
    <property type="component" value="Unassembled WGS sequence"/>
</dbReference>
<evidence type="ECO:0000313" key="4">
    <source>
        <dbReference type="Proteomes" id="UP000602284"/>
    </source>
</evidence>
<dbReference type="Pfam" id="PF18865">
    <property type="entry name" value="AbiJ_NTD5"/>
    <property type="match status" value="1"/>
</dbReference>
<name>A0ABS1J9G2_9BACL</name>
<organism evidence="3 4">
    <name type="scientific">Tumebacillus amylolyticus</name>
    <dbReference type="NCBI Taxonomy" id="2801339"/>
    <lineage>
        <taxon>Bacteria</taxon>
        <taxon>Bacillati</taxon>
        <taxon>Bacillota</taxon>
        <taxon>Bacilli</taxon>
        <taxon>Bacillales</taxon>
        <taxon>Alicyclobacillaceae</taxon>
        <taxon>Tumebacillus</taxon>
    </lineage>
</organism>
<evidence type="ECO:0000259" key="1">
    <source>
        <dbReference type="Pfam" id="PF10137"/>
    </source>
</evidence>
<evidence type="ECO:0000259" key="2">
    <source>
        <dbReference type="Pfam" id="PF18865"/>
    </source>
</evidence>
<feature type="domain" description="CD-NTase-associated protein 12/Pycsar effector protein TIR" evidence="1">
    <location>
        <begin position="142"/>
        <end position="264"/>
    </location>
</feature>
<proteinExistence type="predicted"/>
<accession>A0ABS1J9G2</accession>
<evidence type="ECO:0000313" key="3">
    <source>
        <dbReference type="EMBL" id="MBL0386894.1"/>
    </source>
</evidence>
<gene>
    <name evidence="3" type="ORF">JJB07_09535</name>
</gene>
<sequence>MKQMIVRDENKKFFISTLASVLEGKYLESDWTKLAYEIDEIETILHHPRLLRSLQWGDRDYLMNILEVLERIGQNNFDNLVCIAEQIDFEDWTFSNAPKAYSRLFKTGDEQQVQGIRKPDRLPDRRQNEMITPEVKKIKNSKVFIVHGRDELPKYRVAKYLHDHGLIPVILHEQANQSKTIFEKIEANSDVGFAVVVVTPDDIGALQGDFEKEGTLVLKKRARQNVILELGYFLAKLGRSNVAVLLTEEVERPSDIDGITYIFMKDRGWEVDLRKEFLAAGYEV</sequence>
<keyword evidence="4" id="KW-1185">Reference proteome</keyword>
<dbReference type="InterPro" id="IPR040508">
    <property type="entry name" value="AbiJ_NTD5"/>
</dbReference>
<protein>
    <submittedName>
        <fullName evidence="3">Nucleotide-binding protein</fullName>
    </submittedName>
</protein>
<feature type="domain" description="AbiJ N-terminal" evidence="2">
    <location>
        <begin position="15"/>
        <end position="89"/>
    </location>
</feature>
<dbReference type="Pfam" id="PF10137">
    <property type="entry name" value="CAP12-PCTIR_TIR"/>
    <property type="match status" value="1"/>
</dbReference>
<dbReference type="InterPro" id="IPR019302">
    <property type="entry name" value="CAP12/PCTIR_TIR_dom"/>
</dbReference>
<comment type="caution">
    <text evidence="3">The sequence shown here is derived from an EMBL/GenBank/DDBJ whole genome shotgun (WGS) entry which is preliminary data.</text>
</comment>
<reference evidence="3 4" key="1">
    <citation type="submission" date="2021-01" db="EMBL/GenBank/DDBJ databases">
        <title>Tumebacillus sp. strain ITR2 16S ribosomal RNA gene Genome sequencing and assembly.</title>
        <authorList>
            <person name="Kang M."/>
        </authorList>
    </citation>
    <scope>NUCLEOTIDE SEQUENCE [LARGE SCALE GENOMIC DNA]</scope>
    <source>
        <strain evidence="3 4">ITR2</strain>
    </source>
</reference>
<dbReference type="EMBL" id="JAEQNB010000002">
    <property type="protein sequence ID" value="MBL0386894.1"/>
    <property type="molecule type" value="Genomic_DNA"/>
</dbReference>